<organism evidence="9 10">
    <name type="scientific">Komarekiella delphini-convector SJRDD-AB1</name>
    <dbReference type="NCBI Taxonomy" id="2593771"/>
    <lineage>
        <taxon>Bacteria</taxon>
        <taxon>Bacillati</taxon>
        <taxon>Cyanobacteriota</taxon>
        <taxon>Cyanophyceae</taxon>
        <taxon>Nostocales</taxon>
        <taxon>Nostocaceae</taxon>
        <taxon>Komarekiella</taxon>
        <taxon>Komarekiella delphini-convector</taxon>
    </lineage>
</organism>
<dbReference type="InterPro" id="IPR036890">
    <property type="entry name" value="HATPase_C_sf"/>
</dbReference>
<reference evidence="9" key="1">
    <citation type="submission" date="2019-07" db="EMBL/GenBank/DDBJ databases">
        <title>Toxilogical consequences of a new and cryptic species of cyanobacteria (Komarekiella delphini-convector) recovered from the epidermis of a bottlenose dolphin and 1500 ft. in the air.</title>
        <authorList>
            <person name="Brown A.O."/>
            <person name="Dvorak P."/>
            <person name="Villanueva C.D."/>
            <person name="Foss A.J."/>
            <person name="Garvey A.D."/>
            <person name="Gibson Q.A."/>
            <person name="Johansen J.R."/>
            <person name="Casamatta D.A."/>
        </authorList>
    </citation>
    <scope>NUCLEOTIDE SEQUENCE</scope>
    <source>
        <strain evidence="9">SJRDD-AB1</strain>
    </source>
</reference>
<dbReference type="PRINTS" id="PR00344">
    <property type="entry name" value="BCTRLSENSOR"/>
</dbReference>
<evidence type="ECO:0000259" key="7">
    <source>
        <dbReference type="PROSITE" id="PS50109"/>
    </source>
</evidence>
<dbReference type="InterPro" id="IPR001789">
    <property type="entry name" value="Sig_transdc_resp-reg_receiver"/>
</dbReference>
<dbReference type="Gene3D" id="3.30.565.10">
    <property type="entry name" value="Histidine kinase-like ATPase, C-terminal domain"/>
    <property type="match status" value="1"/>
</dbReference>
<keyword evidence="10" id="KW-1185">Reference proteome</keyword>
<name>A0AA40SY52_9NOST</name>
<dbReference type="InterPro" id="IPR036097">
    <property type="entry name" value="HisK_dim/P_sf"/>
</dbReference>
<keyword evidence="4 9" id="KW-0418">Kinase</keyword>
<dbReference type="SUPFAM" id="SSF55874">
    <property type="entry name" value="ATPase domain of HSP90 chaperone/DNA topoisomerase II/histidine kinase"/>
    <property type="match status" value="1"/>
</dbReference>
<sequence length="434" mass="48571">MSSSLKILVVDDTPANLEVICETLGDAGYEVITAIDGDRALRRIQTNLPDLILLDVQMPGIDGFETCQRLKADPTTANIPVIFMTALSDTDSKVKGFDLGAVDYVTKPFQEQEMLARVKTQLQLWQLTKNLEQHINERTAELKTALDQLHHSQLQLVQSEKMSALGNLVAGVAHEINNPVGFIAGNLQPAQDYVQNLLQLVALYQQELPHPSATLQAAIEEMDLEYLQEDLPKLLISMREGVNRIRNISTSLRTFSRADCDRPIPFNIHEGLDSTLMILQHRLKANEFRPAIEVIKHYGEIPQIECYVGQLNQVFMNILANAIDALEEVTQKRSFENIKTNPNQITIRTQLTDDPQLVQLRIQDNGIGMSQEVKQRIFDHLFTTKEIGKGTGLGLAIAYQIVTEKHNGSLDVNSTLGQGTEFIVTLPVKIQVIY</sequence>
<dbReference type="Pfam" id="PF00072">
    <property type="entry name" value="Response_reg"/>
    <property type="match status" value="1"/>
</dbReference>
<dbReference type="Pfam" id="PF02518">
    <property type="entry name" value="HATPase_c"/>
    <property type="match status" value="1"/>
</dbReference>
<dbReference type="PANTHER" id="PTHR43065:SF50">
    <property type="entry name" value="HISTIDINE KINASE"/>
    <property type="match status" value="1"/>
</dbReference>
<dbReference type="InterPro" id="IPR004358">
    <property type="entry name" value="Sig_transdc_His_kin-like_C"/>
</dbReference>
<dbReference type="SMART" id="SM00387">
    <property type="entry name" value="HATPase_c"/>
    <property type="match status" value="1"/>
</dbReference>
<comment type="caution">
    <text evidence="9">The sequence shown here is derived from an EMBL/GenBank/DDBJ whole genome shotgun (WGS) entry which is preliminary data.</text>
</comment>
<dbReference type="GO" id="GO:0000155">
    <property type="term" value="F:phosphorelay sensor kinase activity"/>
    <property type="evidence" value="ECO:0007669"/>
    <property type="project" value="InterPro"/>
</dbReference>
<dbReference type="InterPro" id="IPR003594">
    <property type="entry name" value="HATPase_dom"/>
</dbReference>
<dbReference type="SUPFAM" id="SSF47384">
    <property type="entry name" value="Homodimeric domain of signal transducing histidine kinase"/>
    <property type="match status" value="1"/>
</dbReference>
<keyword evidence="3 6" id="KW-0597">Phosphoprotein</keyword>
<dbReference type="PANTHER" id="PTHR43065">
    <property type="entry name" value="SENSOR HISTIDINE KINASE"/>
    <property type="match status" value="1"/>
</dbReference>
<dbReference type="InterPro" id="IPR011006">
    <property type="entry name" value="CheY-like_superfamily"/>
</dbReference>
<dbReference type="RefSeq" id="WP_191758681.1">
    <property type="nucleotide sequence ID" value="NZ_VJXY01000017.1"/>
</dbReference>
<evidence type="ECO:0000256" key="3">
    <source>
        <dbReference type="ARBA" id="ARBA00022553"/>
    </source>
</evidence>
<dbReference type="InterPro" id="IPR005467">
    <property type="entry name" value="His_kinase_dom"/>
</dbReference>
<dbReference type="AlphaFoldDB" id="A0AA40SY52"/>
<dbReference type="PROSITE" id="PS50110">
    <property type="entry name" value="RESPONSE_REGULATORY"/>
    <property type="match status" value="1"/>
</dbReference>
<evidence type="ECO:0000313" key="9">
    <source>
        <dbReference type="EMBL" id="MBD6617463.1"/>
    </source>
</evidence>
<dbReference type="SMART" id="SM00448">
    <property type="entry name" value="REC"/>
    <property type="match status" value="1"/>
</dbReference>
<keyword evidence="5" id="KW-0902">Two-component regulatory system</keyword>
<feature type="domain" description="Histidine kinase" evidence="7">
    <location>
        <begin position="171"/>
        <end position="430"/>
    </location>
</feature>
<dbReference type="CDD" id="cd00082">
    <property type="entry name" value="HisKA"/>
    <property type="match status" value="1"/>
</dbReference>
<keyword evidence="4 9" id="KW-0808">Transferase</keyword>
<evidence type="ECO:0000256" key="5">
    <source>
        <dbReference type="ARBA" id="ARBA00023012"/>
    </source>
</evidence>
<evidence type="ECO:0000256" key="6">
    <source>
        <dbReference type="PROSITE-ProRule" id="PRU00169"/>
    </source>
</evidence>
<comment type="catalytic activity">
    <reaction evidence="1">
        <text>ATP + protein L-histidine = ADP + protein N-phospho-L-histidine.</text>
        <dbReference type="EC" id="2.7.13.3"/>
    </reaction>
</comment>
<evidence type="ECO:0000256" key="4">
    <source>
        <dbReference type="ARBA" id="ARBA00022777"/>
    </source>
</evidence>
<evidence type="ECO:0000256" key="2">
    <source>
        <dbReference type="ARBA" id="ARBA00012438"/>
    </source>
</evidence>
<feature type="domain" description="Response regulatory" evidence="8">
    <location>
        <begin position="6"/>
        <end position="122"/>
    </location>
</feature>
<evidence type="ECO:0000259" key="8">
    <source>
        <dbReference type="PROSITE" id="PS50110"/>
    </source>
</evidence>
<dbReference type="InterPro" id="IPR003661">
    <property type="entry name" value="HisK_dim/P_dom"/>
</dbReference>
<dbReference type="EMBL" id="VJXY01000017">
    <property type="protein sequence ID" value="MBD6617463.1"/>
    <property type="molecule type" value="Genomic_DNA"/>
</dbReference>
<dbReference type="EC" id="2.7.13.3" evidence="2"/>
<evidence type="ECO:0000313" key="10">
    <source>
        <dbReference type="Proteomes" id="UP001165986"/>
    </source>
</evidence>
<proteinExistence type="predicted"/>
<gene>
    <name evidence="9" type="ORF">FNW02_16925</name>
</gene>
<feature type="modified residue" description="4-aspartylphosphate" evidence="6">
    <location>
        <position position="55"/>
    </location>
</feature>
<dbReference type="CDD" id="cd19920">
    <property type="entry name" value="REC_PA4781-like"/>
    <property type="match status" value="1"/>
</dbReference>
<protein>
    <recommendedName>
        <fullName evidence="2">histidine kinase</fullName>
        <ecNumber evidence="2">2.7.13.3</ecNumber>
    </recommendedName>
</protein>
<dbReference type="PROSITE" id="PS50109">
    <property type="entry name" value="HIS_KIN"/>
    <property type="match status" value="1"/>
</dbReference>
<accession>A0AA40SY52</accession>
<dbReference type="Gene3D" id="1.10.287.130">
    <property type="match status" value="1"/>
</dbReference>
<dbReference type="Gene3D" id="3.40.50.2300">
    <property type="match status" value="1"/>
</dbReference>
<dbReference type="Proteomes" id="UP001165986">
    <property type="component" value="Unassembled WGS sequence"/>
</dbReference>
<dbReference type="SUPFAM" id="SSF52172">
    <property type="entry name" value="CheY-like"/>
    <property type="match status" value="1"/>
</dbReference>
<evidence type="ECO:0000256" key="1">
    <source>
        <dbReference type="ARBA" id="ARBA00000085"/>
    </source>
</evidence>